<dbReference type="InterPro" id="IPR052519">
    <property type="entry name" value="Euk-type_GlcNAc_Kinase"/>
</dbReference>
<protein>
    <submittedName>
        <fullName evidence="2">ATPase</fullName>
    </submittedName>
</protein>
<dbReference type="KEGG" id="ole:K0B96_00475"/>
<dbReference type="Proteomes" id="UP000825051">
    <property type="component" value="Chromosome"/>
</dbReference>
<dbReference type="PANTHER" id="PTHR43190:SF3">
    <property type="entry name" value="N-ACETYL-D-GLUCOSAMINE KINASE"/>
    <property type="match status" value="1"/>
</dbReference>
<sequence>MSCKIGLDGGGTKTEGILVNVHGDILARHLAPGCNPSVAGADQARLVVTDTLCALAAAVPAGETISATLLCLAGNRAFWREFAATLSGFGAVQTADDSLPVLELATHGQPGLVLHAGTGSFVAARDAAGALHYAGGLGWRFGDPGCGYDLGRRAIARALLELQGWGPPSRLATTLCDYTGLADAGALTRFFYHDPQASQKIAGLAPALLRLASEGDATAHQLVVASVLELAELATRVATKLFPDTALDVLPAGLSGPILIHPVVHSALAARTPLALAPVSGSPIDGVRELLARLRP</sequence>
<keyword evidence="3" id="KW-1185">Reference proteome</keyword>
<evidence type="ECO:0000313" key="3">
    <source>
        <dbReference type="Proteomes" id="UP000825051"/>
    </source>
</evidence>
<dbReference type="RefSeq" id="WP_220162573.1">
    <property type="nucleotide sequence ID" value="NZ_CP080507.1"/>
</dbReference>
<dbReference type="AlphaFoldDB" id="A0A8F9TW18"/>
<reference evidence="2" key="1">
    <citation type="submission" date="2021-08" db="EMBL/GenBank/DDBJ databases">
        <title>Genome of a novel bacterium of the phylum Verrucomicrobia, Oleiharenicola sp. KSB-15.</title>
        <authorList>
            <person name="Chung J.-H."/>
            <person name="Ahn J.-H."/>
            <person name="Yoon Y."/>
            <person name="Kim D.-Y."/>
            <person name="An S.-H."/>
            <person name="Park I."/>
            <person name="Yeon J."/>
        </authorList>
    </citation>
    <scope>NUCLEOTIDE SEQUENCE</scope>
    <source>
        <strain evidence="2">KSB-15</strain>
    </source>
</reference>
<dbReference type="InterPro" id="IPR002731">
    <property type="entry name" value="ATPase_BadF"/>
</dbReference>
<dbReference type="InterPro" id="IPR043129">
    <property type="entry name" value="ATPase_NBD"/>
</dbReference>
<name>A0A8F9TW18_9BACT</name>
<dbReference type="EMBL" id="CP080507">
    <property type="protein sequence ID" value="QYM79122.1"/>
    <property type="molecule type" value="Genomic_DNA"/>
</dbReference>
<dbReference type="Gene3D" id="3.30.420.40">
    <property type="match status" value="2"/>
</dbReference>
<evidence type="ECO:0000259" key="1">
    <source>
        <dbReference type="Pfam" id="PF01869"/>
    </source>
</evidence>
<organism evidence="2 3">
    <name type="scientific">Horticoccus luteus</name>
    <dbReference type="NCBI Taxonomy" id="2862869"/>
    <lineage>
        <taxon>Bacteria</taxon>
        <taxon>Pseudomonadati</taxon>
        <taxon>Verrucomicrobiota</taxon>
        <taxon>Opitutia</taxon>
        <taxon>Opitutales</taxon>
        <taxon>Opitutaceae</taxon>
        <taxon>Horticoccus</taxon>
    </lineage>
</organism>
<accession>A0A8F9TW18</accession>
<dbReference type="PANTHER" id="PTHR43190">
    <property type="entry name" value="N-ACETYL-D-GLUCOSAMINE KINASE"/>
    <property type="match status" value="1"/>
</dbReference>
<proteinExistence type="predicted"/>
<dbReference type="SUPFAM" id="SSF53067">
    <property type="entry name" value="Actin-like ATPase domain"/>
    <property type="match status" value="2"/>
</dbReference>
<gene>
    <name evidence="2" type="ORF">K0B96_00475</name>
</gene>
<evidence type="ECO:0000313" key="2">
    <source>
        <dbReference type="EMBL" id="QYM79122.1"/>
    </source>
</evidence>
<feature type="domain" description="ATPase BadF/BadG/BcrA/BcrD type" evidence="1">
    <location>
        <begin position="5"/>
        <end position="241"/>
    </location>
</feature>
<dbReference type="Pfam" id="PF01869">
    <property type="entry name" value="BcrAD_BadFG"/>
    <property type="match status" value="1"/>
</dbReference>